<evidence type="ECO:0000256" key="1">
    <source>
        <dbReference type="ARBA" id="ARBA00004651"/>
    </source>
</evidence>
<evidence type="ECO:0000256" key="2">
    <source>
        <dbReference type="ARBA" id="ARBA00005745"/>
    </source>
</evidence>
<feature type="transmembrane region" description="Helical" evidence="7">
    <location>
        <begin position="161"/>
        <end position="184"/>
    </location>
</feature>
<protein>
    <submittedName>
        <fullName evidence="9">Competence protein ComGB</fullName>
    </submittedName>
</protein>
<proteinExistence type="inferred from homology"/>
<dbReference type="AlphaFoldDB" id="A0A239RDE5"/>
<evidence type="ECO:0000256" key="7">
    <source>
        <dbReference type="SAM" id="Phobius"/>
    </source>
</evidence>
<evidence type="ECO:0000256" key="3">
    <source>
        <dbReference type="ARBA" id="ARBA00022475"/>
    </source>
</evidence>
<feature type="domain" description="Type II secretion system protein GspF" evidence="8">
    <location>
        <begin position="29"/>
        <end position="147"/>
    </location>
</feature>
<keyword evidence="5 7" id="KW-1133">Transmembrane helix</keyword>
<dbReference type="InterPro" id="IPR003004">
    <property type="entry name" value="GspF/PilC"/>
</dbReference>
<keyword evidence="6 7" id="KW-0472">Membrane</keyword>
<evidence type="ECO:0000256" key="4">
    <source>
        <dbReference type="ARBA" id="ARBA00022692"/>
    </source>
</evidence>
<dbReference type="PANTHER" id="PTHR30012:SF0">
    <property type="entry name" value="TYPE II SECRETION SYSTEM PROTEIN F-RELATED"/>
    <property type="match status" value="1"/>
</dbReference>
<reference evidence="9 10" key="1">
    <citation type="submission" date="2017-07" db="EMBL/GenBank/DDBJ databases">
        <authorList>
            <person name="Sun Z.S."/>
            <person name="Albrecht U."/>
            <person name="Echele G."/>
            <person name="Lee C.C."/>
        </authorList>
    </citation>
    <scope>NUCLEOTIDE SEQUENCE [LARGE SCALE GENOMIC DNA]</scope>
    <source>
        <strain evidence="9 10">AR3</strain>
    </source>
</reference>
<dbReference type="InterPro" id="IPR047692">
    <property type="entry name" value="T4P_ComGB"/>
</dbReference>
<dbReference type="PANTHER" id="PTHR30012">
    <property type="entry name" value="GENERAL SECRETION PATHWAY PROTEIN"/>
    <property type="match status" value="1"/>
</dbReference>
<feature type="transmembrane region" description="Helical" evidence="7">
    <location>
        <begin position="316"/>
        <end position="337"/>
    </location>
</feature>
<dbReference type="Proteomes" id="UP000214649">
    <property type="component" value="Unassembled WGS sequence"/>
</dbReference>
<evidence type="ECO:0000259" key="8">
    <source>
        <dbReference type="Pfam" id="PF00482"/>
    </source>
</evidence>
<sequence length="344" mass="39404">MIALLETDISVLKRQKSKKLPFKKQQKVIQLFNNLFNSGFTLTEIVSFLRRSQLLQESYVNSMQESLLSGATLADMMARLGFSDTIVTQIALADVHGNCQQSLVKIDRYLASMSVVRKKLIEVATYPLILLSFLILIMLGLKNYLLPQLESQNFATQIIAHFPMIFLGSFVLLGLAVVLGFFYARRLSPIYLFSQISRLPIVGRFIRLYLTAYYAREWGNLIGQGIDLMEIVALMQHQKSRLFQEIGKDMQQALLSGQSFHQKVLDYPFFLRELSLMIEYGEVKSKLGRELDIYAEETWQTFFSQLTQATQLIQPLVFVFVALIIVLIYVAMLLPMYQNMGGNF</sequence>
<dbReference type="GO" id="GO:0005886">
    <property type="term" value="C:plasma membrane"/>
    <property type="evidence" value="ECO:0007669"/>
    <property type="project" value="UniProtKB-SubCell"/>
</dbReference>
<dbReference type="InterPro" id="IPR018076">
    <property type="entry name" value="T2SS_GspF_dom"/>
</dbReference>
<dbReference type="EMBL" id="FZRA01000003">
    <property type="protein sequence ID" value="SNU08510.1"/>
    <property type="molecule type" value="Genomic_DNA"/>
</dbReference>
<evidence type="ECO:0000313" key="9">
    <source>
        <dbReference type="EMBL" id="SNU08510.1"/>
    </source>
</evidence>
<dbReference type="Pfam" id="PF00482">
    <property type="entry name" value="T2SSF"/>
    <property type="match status" value="2"/>
</dbReference>
<dbReference type="NCBIfam" id="NF041012">
    <property type="entry name" value="T4P_ComGB"/>
    <property type="match status" value="1"/>
</dbReference>
<keyword evidence="3" id="KW-1003">Cell membrane</keyword>
<comment type="similarity">
    <text evidence="2">Belongs to the GSP F family.</text>
</comment>
<feature type="domain" description="Type II secretion system protein GspF" evidence="8">
    <location>
        <begin position="215"/>
        <end position="335"/>
    </location>
</feature>
<accession>A0A239RDE5</accession>
<feature type="transmembrane region" description="Helical" evidence="7">
    <location>
        <begin position="123"/>
        <end position="141"/>
    </location>
</feature>
<evidence type="ECO:0000256" key="6">
    <source>
        <dbReference type="ARBA" id="ARBA00023136"/>
    </source>
</evidence>
<name>A0A239RDE5_STREI</name>
<evidence type="ECO:0000313" key="10">
    <source>
        <dbReference type="Proteomes" id="UP000214649"/>
    </source>
</evidence>
<comment type="subcellular location">
    <subcellularLocation>
        <location evidence="1">Cell membrane</location>
        <topology evidence="1">Multi-pass membrane protein</topology>
    </subcellularLocation>
</comment>
<gene>
    <name evidence="9" type="ORF">SAMN05216470_1383</name>
</gene>
<dbReference type="InterPro" id="IPR042094">
    <property type="entry name" value="T2SS_GspF_sf"/>
</dbReference>
<evidence type="ECO:0000256" key="5">
    <source>
        <dbReference type="ARBA" id="ARBA00022989"/>
    </source>
</evidence>
<dbReference type="Gene3D" id="1.20.81.30">
    <property type="entry name" value="Type II secretion system (T2SS), domain F"/>
    <property type="match status" value="2"/>
</dbReference>
<organism evidence="9 10">
    <name type="scientific">Streptococcus equinus</name>
    <name type="common">Streptococcus bovis</name>
    <dbReference type="NCBI Taxonomy" id="1335"/>
    <lineage>
        <taxon>Bacteria</taxon>
        <taxon>Bacillati</taxon>
        <taxon>Bacillota</taxon>
        <taxon>Bacilli</taxon>
        <taxon>Lactobacillales</taxon>
        <taxon>Streptococcaceae</taxon>
        <taxon>Streptococcus</taxon>
    </lineage>
</organism>
<keyword evidence="4 7" id="KW-0812">Transmembrane</keyword>